<dbReference type="InterPro" id="IPR025245">
    <property type="entry name" value="DUF4197"/>
</dbReference>
<keyword evidence="2" id="KW-1185">Reference proteome</keyword>
<evidence type="ECO:0000313" key="1">
    <source>
        <dbReference type="EMBL" id="BDQ38422.1"/>
    </source>
</evidence>
<proteinExistence type="predicted"/>
<dbReference type="EMBL" id="AP026709">
    <property type="protein sequence ID" value="BDQ38422.1"/>
    <property type="molecule type" value="Genomic_DNA"/>
</dbReference>
<sequence>MRLILQFPVSLFLSITLLVLPGMAGWGDSLKEMGDTGSKAIGLPYTPTEADAGIREVLHMGTDYAVAELGKDGGFAANPAASIPLPDMLSSMIGESGLLSSFNTAAESSVEPIGGLFHKTIDTMDIGNPASMVSGSDTSITDYFEETARPTLKELARPIVEQQLETAGLGAYTNAISAAQLMSNASGSPFNPTDYVTDKALDAMFMYIGDQEKDLRSNGAANASELLKKLF</sequence>
<protein>
    <recommendedName>
        <fullName evidence="3">DUF4197 domain-containing protein</fullName>
    </recommendedName>
</protein>
<dbReference type="Proteomes" id="UP001317742">
    <property type="component" value="Chromosome"/>
</dbReference>
<dbReference type="Pfam" id="PF13852">
    <property type="entry name" value="DUF4197"/>
    <property type="match status" value="1"/>
</dbReference>
<name>A0ABM8B3N7_9BACT</name>
<gene>
    <name evidence="1" type="ORF">SYK_27820</name>
</gene>
<reference evidence="1 2" key="1">
    <citation type="submission" date="2022-08" db="EMBL/GenBank/DDBJ databases">
        <title>Genome Sequence of the sulphate-reducing bacterium, Pseudodesulfovibrio sp. SYK.</title>
        <authorList>
            <person name="Kondo R."/>
            <person name="Kataoka T."/>
        </authorList>
    </citation>
    <scope>NUCLEOTIDE SEQUENCE [LARGE SCALE GENOMIC DNA]</scope>
    <source>
        <strain evidence="1 2">SYK</strain>
    </source>
</reference>
<accession>A0ABM8B3N7</accession>
<evidence type="ECO:0008006" key="3">
    <source>
        <dbReference type="Google" id="ProtNLM"/>
    </source>
</evidence>
<organism evidence="1 2">
    <name type="scientific">Pseudodesulfovibrio nedwellii</name>
    <dbReference type="NCBI Taxonomy" id="2973072"/>
    <lineage>
        <taxon>Bacteria</taxon>
        <taxon>Pseudomonadati</taxon>
        <taxon>Thermodesulfobacteriota</taxon>
        <taxon>Desulfovibrionia</taxon>
        <taxon>Desulfovibrionales</taxon>
        <taxon>Desulfovibrionaceae</taxon>
    </lineage>
</organism>
<evidence type="ECO:0000313" key="2">
    <source>
        <dbReference type="Proteomes" id="UP001317742"/>
    </source>
</evidence>
<dbReference type="RefSeq" id="WP_281760921.1">
    <property type="nucleotide sequence ID" value="NZ_AP026709.1"/>
</dbReference>